<dbReference type="InterPro" id="IPR036791">
    <property type="entry name" value="Ribosomal_bL9_C_sf"/>
</dbReference>
<dbReference type="InterPro" id="IPR000244">
    <property type="entry name" value="Ribosomal_bL9"/>
</dbReference>
<sequence length="167" mass="17857">MGVTQKKLRQRYPNAGKLSFVLTKDAPPWGKEGDVLRVARGFALNYLVPRNLAVPASPEVVAEAEAKRAAEEAARVAEFEAKAKLAGQLRAVGKFSLTRTVGEDGKLFGSVTSADVIGVMSAKVGADLDGMPLTFLKKTMDHLGDYPIAIKVHPDITVDLILSLVAK</sequence>
<dbReference type="Gene3D" id="3.40.5.10">
    <property type="entry name" value="Ribosomal protein L9, N-terminal domain"/>
    <property type="match status" value="1"/>
</dbReference>
<keyword evidence="2" id="KW-0699">rRNA-binding</keyword>
<comment type="caution">
    <text evidence="8">The sequence shown here is derived from an EMBL/GenBank/DDBJ whole genome shotgun (WGS) entry which is preliminary data.</text>
</comment>
<dbReference type="Proteomes" id="UP001230188">
    <property type="component" value="Unassembled WGS sequence"/>
</dbReference>
<dbReference type="HAMAP" id="MF_00503">
    <property type="entry name" value="Ribosomal_bL9"/>
    <property type="match status" value="1"/>
</dbReference>
<dbReference type="EMBL" id="JAQMWT010000324">
    <property type="protein sequence ID" value="KAJ8604655.1"/>
    <property type="molecule type" value="Genomic_DNA"/>
</dbReference>
<evidence type="ECO:0000256" key="5">
    <source>
        <dbReference type="ARBA" id="ARBA00023274"/>
    </source>
</evidence>
<evidence type="ECO:0000256" key="2">
    <source>
        <dbReference type="ARBA" id="ARBA00022730"/>
    </source>
</evidence>
<dbReference type="PROSITE" id="PS00651">
    <property type="entry name" value="RIBOSOMAL_L9"/>
    <property type="match status" value="1"/>
</dbReference>
<proteinExistence type="inferred from homology"/>
<dbReference type="InterPro" id="IPR036935">
    <property type="entry name" value="Ribosomal_bL9_N_sf"/>
</dbReference>
<dbReference type="GO" id="GO:1990904">
    <property type="term" value="C:ribonucleoprotein complex"/>
    <property type="evidence" value="ECO:0007669"/>
    <property type="project" value="UniProtKB-KW"/>
</dbReference>
<dbReference type="Pfam" id="PF03948">
    <property type="entry name" value="Ribosomal_L9_C"/>
    <property type="match status" value="1"/>
</dbReference>
<evidence type="ECO:0000313" key="9">
    <source>
        <dbReference type="Proteomes" id="UP001230188"/>
    </source>
</evidence>
<dbReference type="GO" id="GO:0003735">
    <property type="term" value="F:structural constituent of ribosome"/>
    <property type="evidence" value="ECO:0007669"/>
    <property type="project" value="InterPro"/>
</dbReference>
<organism evidence="8 9">
    <name type="scientific">Chrysophaeum taylorii</name>
    <dbReference type="NCBI Taxonomy" id="2483200"/>
    <lineage>
        <taxon>Eukaryota</taxon>
        <taxon>Sar</taxon>
        <taxon>Stramenopiles</taxon>
        <taxon>Ochrophyta</taxon>
        <taxon>Pelagophyceae</taxon>
        <taxon>Pelagomonadales</taxon>
        <taxon>Pelagomonadaceae</taxon>
        <taxon>Chrysophaeum</taxon>
    </lineage>
</organism>
<dbReference type="InterPro" id="IPR020594">
    <property type="entry name" value="Ribosomal_bL9_bac/chp"/>
</dbReference>
<evidence type="ECO:0000256" key="6">
    <source>
        <dbReference type="ARBA" id="ARBA00035427"/>
    </source>
</evidence>
<dbReference type="NCBIfam" id="TIGR00158">
    <property type="entry name" value="L9"/>
    <property type="match status" value="1"/>
</dbReference>
<dbReference type="GO" id="GO:0005840">
    <property type="term" value="C:ribosome"/>
    <property type="evidence" value="ECO:0007669"/>
    <property type="project" value="UniProtKB-KW"/>
</dbReference>
<keyword evidence="4" id="KW-0689">Ribosomal protein</keyword>
<dbReference type="PANTHER" id="PTHR21368">
    <property type="entry name" value="50S RIBOSOMAL PROTEIN L9"/>
    <property type="match status" value="1"/>
</dbReference>
<reference evidence="8" key="1">
    <citation type="submission" date="2023-01" db="EMBL/GenBank/DDBJ databases">
        <title>Metagenome sequencing of chrysophaentin producing Chrysophaeum taylorii.</title>
        <authorList>
            <person name="Davison J."/>
            <person name="Bewley C."/>
        </authorList>
    </citation>
    <scope>NUCLEOTIDE SEQUENCE</scope>
    <source>
        <strain evidence="8">NIES-1699</strain>
    </source>
</reference>
<dbReference type="Gene3D" id="3.10.430.100">
    <property type="entry name" value="Ribosomal protein L9, C-terminal domain"/>
    <property type="match status" value="1"/>
</dbReference>
<evidence type="ECO:0000256" key="4">
    <source>
        <dbReference type="ARBA" id="ARBA00022980"/>
    </source>
</evidence>
<dbReference type="GO" id="GO:0019843">
    <property type="term" value="F:rRNA binding"/>
    <property type="evidence" value="ECO:0007669"/>
    <property type="project" value="UniProtKB-KW"/>
</dbReference>
<dbReference type="AlphaFoldDB" id="A0AAD7XJJ3"/>
<keyword evidence="5" id="KW-0687">Ribonucleoprotein</keyword>
<evidence type="ECO:0000256" key="1">
    <source>
        <dbReference type="ARBA" id="ARBA00010605"/>
    </source>
</evidence>
<feature type="domain" description="Ribosomal protein L9" evidence="7">
    <location>
        <begin position="30"/>
        <end position="57"/>
    </location>
</feature>
<keyword evidence="9" id="KW-1185">Reference proteome</keyword>
<dbReference type="GO" id="GO:0006412">
    <property type="term" value="P:translation"/>
    <property type="evidence" value="ECO:0007669"/>
    <property type="project" value="InterPro"/>
</dbReference>
<dbReference type="Pfam" id="PF01281">
    <property type="entry name" value="Ribosomal_L9_N"/>
    <property type="match status" value="1"/>
</dbReference>
<evidence type="ECO:0000259" key="7">
    <source>
        <dbReference type="PROSITE" id="PS00651"/>
    </source>
</evidence>
<dbReference type="InterPro" id="IPR020070">
    <property type="entry name" value="Ribosomal_bL9_N"/>
</dbReference>
<dbReference type="SUPFAM" id="SSF55653">
    <property type="entry name" value="Ribosomal protein L9 C-domain"/>
    <property type="match status" value="1"/>
</dbReference>
<dbReference type="InterPro" id="IPR020069">
    <property type="entry name" value="Ribosomal_bL9_C"/>
</dbReference>
<protein>
    <recommendedName>
        <fullName evidence="6">50S ribosomal protein L9, chloroplastic</fullName>
    </recommendedName>
</protein>
<name>A0AAD7XJJ3_9STRA</name>
<evidence type="ECO:0000313" key="8">
    <source>
        <dbReference type="EMBL" id="KAJ8604655.1"/>
    </source>
</evidence>
<dbReference type="SUPFAM" id="SSF55658">
    <property type="entry name" value="L9 N-domain-like"/>
    <property type="match status" value="1"/>
</dbReference>
<accession>A0AAD7XJJ3</accession>
<dbReference type="InterPro" id="IPR009027">
    <property type="entry name" value="Ribosomal_bL9/RNase_H1_N"/>
</dbReference>
<keyword evidence="3" id="KW-0694">RNA-binding</keyword>
<evidence type="ECO:0000256" key="3">
    <source>
        <dbReference type="ARBA" id="ARBA00022884"/>
    </source>
</evidence>
<comment type="similarity">
    <text evidence="1">Belongs to the bacterial ribosomal protein bL9 family.</text>
</comment>
<gene>
    <name evidence="8" type="ORF">CTAYLR_006532</name>
</gene>